<evidence type="ECO:0000256" key="1">
    <source>
        <dbReference type="SAM" id="MobiDB-lite"/>
    </source>
</evidence>
<organism evidence="2 3">
    <name type="scientific">Pelagibacterium halotolerans (strain DSM 22347 / JCM 15775 / CGMCC 1.7692 / B2)</name>
    <dbReference type="NCBI Taxonomy" id="1082931"/>
    <lineage>
        <taxon>Bacteria</taxon>
        <taxon>Pseudomonadati</taxon>
        <taxon>Pseudomonadota</taxon>
        <taxon>Alphaproteobacteria</taxon>
        <taxon>Hyphomicrobiales</taxon>
        <taxon>Devosiaceae</taxon>
        <taxon>Pelagibacterium</taxon>
    </lineage>
</organism>
<keyword evidence="3" id="KW-1185">Reference proteome</keyword>
<protein>
    <submittedName>
        <fullName evidence="2">Uncharacterized protein</fullName>
    </submittedName>
</protein>
<dbReference type="AlphaFoldDB" id="G4R749"/>
<name>G4R749_PELHB</name>
<accession>G4R749</accession>
<proteinExistence type="predicted"/>
<dbReference type="KEGG" id="phl:KKY_156"/>
<dbReference type="HOGENOM" id="CLU_2956502_0_0_5"/>
<sequence>MKKRAMMLAALQTMANANPVRRTRRFNPDVAAQASTGKVVHSTSPSSPYICGTTKTDNG</sequence>
<reference evidence="2 3" key="1">
    <citation type="journal article" date="2012" name="J. Bacteriol.">
        <title>Complete genome sequence of Pelagibacterium halotolerans B2T.</title>
        <authorList>
            <person name="Huo Y.Y."/>
            <person name="Cheng H."/>
            <person name="Han X.F."/>
            <person name="Jiang X.W."/>
            <person name="Sun C."/>
            <person name="Zhang X.Q."/>
            <person name="Zhu X.F."/>
            <person name="Liu Y.F."/>
            <person name="Li P.F."/>
            <person name="Ni P.X."/>
            <person name="Wu M."/>
        </authorList>
    </citation>
    <scope>NUCLEOTIDE SEQUENCE [LARGE SCALE GENOMIC DNA]</scope>
    <source>
        <strain evidence="3">DSM 22347 / JCM 15775 / CGMCC 1.7692 / B2</strain>
    </source>
</reference>
<evidence type="ECO:0000313" key="3">
    <source>
        <dbReference type="Proteomes" id="UP000008850"/>
    </source>
</evidence>
<gene>
    <name evidence="2" type="ordered locus">KKY_156</name>
</gene>
<feature type="region of interest" description="Disordered" evidence="1">
    <location>
        <begin position="32"/>
        <end position="59"/>
    </location>
</feature>
<dbReference type="Proteomes" id="UP000008850">
    <property type="component" value="Chromosome"/>
</dbReference>
<evidence type="ECO:0000313" key="2">
    <source>
        <dbReference type="EMBL" id="AEQ50203.1"/>
    </source>
</evidence>
<feature type="compositionally biased region" description="Polar residues" evidence="1">
    <location>
        <begin position="33"/>
        <end position="59"/>
    </location>
</feature>
<dbReference type="EMBL" id="CP003075">
    <property type="protein sequence ID" value="AEQ50203.1"/>
    <property type="molecule type" value="Genomic_DNA"/>
</dbReference>